<dbReference type="InterPro" id="IPR020476">
    <property type="entry name" value="Nudix_hydrolase"/>
</dbReference>
<dbReference type="InterPro" id="IPR020084">
    <property type="entry name" value="NUDIX_hydrolase_CS"/>
</dbReference>
<comment type="similarity">
    <text evidence="1 3">Belongs to the Nudix hydrolase family.</text>
</comment>
<feature type="domain" description="Nudix hydrolase" evidence="4">
    <location>
        <begin position="5"/>
        <end position="143"/>
    </location>
</feature>
<evidence type="ECO:0000256" key="2">
    <source>
        <dbReference type="ARBA" id="ARBA00022801"/>
    </source>
</evidence>
<keyword evidence="6" id="KW-1185">Reference proteome</keyword>
<dbReference type="RefSeq" id="WP_336448745.1">
    <property type="nucleotide sequence ID" value="NZ_JBAWKY010000001.1"/>
</dbReference>
<gene>
    <name evidence="5" type="ORF">SZL87_00045</name>
</gene>
<name>A0ABU8ECX0_9BACL</name>
<evidence type="ECO:0000313" key="5">
    <source>
        <dbReference type="EMBL" id="MEI4460801.1"/>
    </source>
</evidence>
<dbReference type="Proteomes" id="UP001387110">
    <property type="component" value="Unassembled WGS sequence"/>
</dbReference>
<sequence length="161" mass="18397">MKTNRCHRAFGVYGLLMKEDALLVIDKNGGPYINRYDLPGGSLEEGETLATAMRREFTEETGLEVALERQIGVADFKLPWDWREFEEVHHIAVFYLVRQTGGVLSIPEQFVGQDSLGARWVNASDVSIDNASPLVLEAFRWIEEQQLDLEARHFSNWDVLK</sequence>
<comment type="caution">
    <text evidence="5">The sequence shown here is derived from an EMBL/GenBank/DDBJ whole genome shotgun (WGS) entry which is preliminary data.</text>
</comment>
<dbReference type="PROSITE" id="PS00893">
    <property type="entry name" value="NUDIX_BOX"/>
    <property type="match status" value="1"/>
</dbReference>
<keyword evidence="2 3" id="KW-0378">Hydrolase</keyword>
<dbReference type="PROSITE" id="PS51462">
    <property type="entry name" value="NUDIX"/>
    <property type="match status" value="1"/>
</dbReference>
<dbReference type="PANTHER" id="PTHR43736:SF1">
    <property type="entry name" value="DIHYDRONEOPTERIN TRIPHOSPHATE DIPHOSPHATASE"/>
    <property type="match status" value="1"/>
</dbReference>
<accession>A0ABU8ECX0</accession>
<dbReference type="CDD" id="cd04686">
    <property type="entry name" value="NUDIX_Hydrolase"/>
    <property type="match status" value="1"/>
</dbReference>
<dbReference type="PANTHER" id="PTHR43736">
    <property type="entry name" value="ADP-RIBOSE PYROPHOSPHATASE"/>
    <property type="match status" value="1"/>
</dbReference>
<dbReference type="InterPro" id="IPR015797">
    <property type="entry name" value="NUDIX_hydrolase-like_dom_sf"/>
</dbReference>
<evidence type="ECO:0000256" key="1">
    <source>
        <dbReference type="ARBA" id="ARBA00005582"/>
    </source>
</evidence>
<dbReference type="Gene3D" id="3.90.79.10">
    <property type="entry name" value="Nucleoside Triphosphate Pyrophosphohydrolase"/>
    <property type="match status" value="1"/>
</dbReference>
<reference evidence="5 6" key="1">
    <citation type="submission" date="2023-12" db="EMBL/GenBank/DDBJ databases">
        <authorList>
            <person name="Easwaran N."/>
            <person name="Lazarus H.P.S."/>
        </authorList>
    </citation>
    <scope>NUCLEOTIDE SEQUENCE [LARGE SCALE GENOMIC DNA]</scope>
    <source>
        <strain evidence="5 6">VIT-2023</strain>
    </source>
</reference>
<evidence type="ECO:0000256" key="3">
    <source>
        <dbReference type="RuleBase" id="RU003476"/>
    </source>
</evidence>
<dbReference type="PRINTS" id="PR00502">
    <property type="entry name" value="NUDIXFAMILY"/>
</dbReference>
<dbReference type="InterPro" id="IPR000086">
    <property type="entry name" value="NUDIX_hydrolase_dom"/>
</dbReference>
<organism evidence="5 6">
    <name type="scientific">Exiguobacterium indicum</name>
    <dbReference type="NCBI Taxonomy" id="296995"/>
    <lineage>
        <taxon>Bacteria</taxon>
        <taxon>Bacillati</taxon>
        <taxon>Bacillota</taxon>
        <taxon>Bacilli</taxon>
        <taxon>Bacillales</taxon>
        <taxon>Bacillales Family XII. Incertae Sedis</taxon>
        <taxon>Exiguobacterium</taxon>
    </lineage>
</organism>
<dbReference type="SUPFAM" id="SSF55811">
    <property type="entry name" value="Nudix"/>
    <property type="match status" value="1"/>
</dbReference>
<dbReference type="EMBL" id="JBAWKY010000001">
    <property type="protein sequence ID" value="MEI4460801.1"/>
    <property type="molecule type" value="Genomic_DNA"/>
</dbReference>
<protein>
    <submittedName>
        <fullName evidence="5">NUDIX hydrolase</fullName>
    </submittedName>
</protein>
<dbReference type="Pfam" id="PF00293">
    <property type="entry name" value="NUDIX"/>
    <property type="match status" value="1"/>
</dbReference>
<evidence type="ECO:0000313" key="6">
    <source>
        <dbReference type="Proteomes" id="UP001387110"/>
    </source>
</evidence>
<dbReference type="GO" id="GO:0016787">
    <property type="term" value="F:hydrolase activity"/>
    <property type="evidence" value="ECO:0007669"/>
    <property type="project" value="UniProtKB-KW"/>
</dbReference>
<evidence type="ECO:0000259" key="4">
    <source>
        <dbReference type="PROSITE" id="PS51462"/>
    </source>
</evidence>
<proteinExistence type="inferred from homology"/>